<dbReference type="InterPro" id="IPR012406">
    <property type="entry name" value="UreE"/>
</dbReference>
<comment type="caution">
    <text evidence="7">The sequence shown here is derived from an EMBL/GenBank/DDBJ whole genome shotgun (WGS) entry which is preliminary data.</text>
</comment>
<dbReference type="Proteomes" id="UP001528673">
    <property type="component" value="Unassembled WGS sequence"/>
</dbReference>
<feature type="domain" description="UreE urease accessory N-terminal" evidence="6">
    <location>
        <begin position="8"/>
        <end position="71"/>
    </location>
</feature>
<evidence type="ECO:0000256" key="5">
    <source>
        <dbReference type="SAM" id="MobiDB-lite"/>
    </source>
</evidence>
<dbReference type="NCBIfam" id="NF009762">
    <property type="entry name" value="PRK13263.1"/>
    <property type="match status" value="1"/>
</dbReference>
<keyword evidence="2 4" id="KW-0533">Nickel</keyword>
<dbReference type="CDD" id="cd00571">
    <property type="entry name" value="UreE"/>
    <property type="match status" value="1"/>
</dbReference>
<feature type="compositionally biased region" description="Basic and acidic residues" evidence="5">
    <location>
        <begin position="219"/>
        <end position="237"/>
    </location>
</feature>
<organism evidence="7 8">
    <name type="scientific">Curvibacter cyanobacteriorum</name>
    <dbReference type="NCBI Taxonomy" id="3026422"/>
    <lineage>
        <taxon>Bacteria</taxon>
        <taxon>Pseudomonadati</taxon>
        <taxon>Pseudomonadota</taxon>
        <taxon>Betaproteobacteria</taxon>
        <taxon>Burkholderiales</taxon>
        <taxon>Comamonadaceae</taxon>
        <taxon>Curvibacter</taxon>
    </lineage>
</organism>
<evidence type="ECO:0000256" key="2">
    <source>
        <dbReference type="ARBA" id="ARBA00022596"/>
    </source>
</evidence>
<dbReference type="HAMAP" id="MF_00822">
    <property type="entry name" value="UreE"/>
    <property type="match status" value="1"/>
</dbReference>
<feature type="region of interest" description="Disordered" evidence="5">
    <location>
        <begin position="146"/>
        <end position="242"/>
    </location>
</feature>
<evidence type="ECO:0000256" key="4">
    <source>
        <dbReference type="HAMAP-Rule" id="MF_00822"/>
    </source>
</evidence>
<dbReference type="EMBL" id="JAQSIP010000007">
    <property type="protein sequence ID" value="MDD0839937.1"/>
    <property type="molecule type" value="Genomic_DNA"/>
</dbReference>
<dbReference type="Gene3D" id="2.60.260.20">
    <property type="entry name" value="Urease metallochaperone UreE, N-terminal domain"/>
    <property type="match status" value="1"/>
</dbReference>
<keyword evidence="8" id="KW-1185">Reference proteome</keyword>
<protein>
    <recommendedName>
        <fullName evidence="4">Urease accessory protein UreE</fullName>
    </recommendedName>
</protein>
<feature type="compositionally biased region" description="Basic residues" evidence="5">
    <location>
        <begin position="208"/>
        <end position="218"/>
    </location>
</feature>
<proteinExistence type="inferred from homology"/>
<dbReference type="SUPFAM" id="SSF69737">
    <property type="entry name" value="Urease metallochaperone UreE, C-terminal domain"/>
    <property type="match status" value="1"/>
</dbReference>
<sequence>MLQISKLIAGGQGLAPVLIKRASSVELDWDVRQKSRFDATDSSGRHLGVFLPRGTVVRGGDVLVAEDGSLIRVVAAPQAVLRITACTAHGSPFDLTRAAYHLGNRHVPIELQPDHLKIEPDHVLADMLRSMHLIVNAVNESFEPEAGAYGQHGQHSHKGHGHGHGHSHDHTHAHDHSHGHDHDHAQHDHDHSHSHEPGQAQSPASAHGHSHGHSHAHDHRHDHGHSHDHAHDHDHGHHAAAAPARKTIPIQAASATAHVHGPGCGHDHGHDHDHGSHPHAHPDHDHGHPH</sequence>
<evidence type="ECO:0000313" key="8">
    <source>
        <dbReference type="Proteomes" id="UP001528673"/>
    </source>
</evidence>
<dbReference type="InterPro" id="IPR036118">
    <property type="entry name" value="UreE_N_sf"/>
</dbReference>
<evidence type="ECO:0000256" key="1">
    <source>
        <dbReference type="ARBA" id="ARBA00022490"/>
    </source>
</evidence>
<comment type="similarity">
    <text evidence="4">Belongs to the UreE family.</text>
</comment>
<evidence type="ECO:0000259" key="6">
    <source>
        <dbReference type="SMART" id="SM00988"/>
    </source>
</evidence>
<evidence type="ECO:0000313" key="7">
    <source>
        <dbReference type="EMBL" id="MDD0839937.1"/>
    </source>
</evidence>
<dbReference type="NCBIfam" id="NF009751">
    <property type="entry name" value="PRK13261.1-1"/>
    <property type="match status" value="1"/>
</dbReference>
<dbReference type="SMART" id="SM00988">
    <property type="entry name" value="UreE_N"/>
    <property type="match status" value="1"/>
</dbReference>
<dbReference type="RefSeq" id="WP_273952593.1">
    <property type="nucleotide sequence ID" value="NZ_JAQSIP010000007.1"/>
</dbReference>
<dbReference type="SUPFAM" id="SSF69287">
    <property type="entry name" value="Urease metallochaperone UreE, N-terminal domain"/>
    <property type="match status" value="1"/>
</dbReference>
<evidence type="ECO:0000256" key="3">
    <source>
        <dbReference type="ARBA" id="ARBA00023186"/>
    </source>
</evidence>
<dbReference type="Pfam" id="PF02814">
    <property type="entry name" value="UreE_N"/>
    <property type="match status" value="1"/>
</dbReference>
<dbReference type="Gene3D" id="3.30.70.790">
    <property type="entry name" value="UreE, C-terminal domain"/>
    <property type="match status" value="1"/>
</dbReference>
<gene>
    <name evidence="4 7" type="primary">ureE</name>
    <name evidence="7" type="ORF">PSQ40_15240</name>
</gene>
<reference evidence="7 8" key="1">
    <citation type="submission" date="2023-02" db="EMBL/GenBank/DDBJ databases">
        <title>Bacterial whole genomic sequence of Curvibacter sp. HBC61.</title>
        <authorList>
            <person name="Le V."/>
            <person name="Ko S.-R."/>
            <person name="Ahn C.-Y."/>
            <person name="Oh H.-M."/>
        </authorList>
    </citation>
    <scope>NUCLEOTIDE SEQUENCE [LARGE SCALE GENOMIC DNA]</scope>
    <source>
        <strain evidence="7 8">HBC61</strain>
    </source>
</reference>
<feature type="compositionally biased region" description="Basic and acidic residues" evidence="5">
    <location>
        <begin position="166"/>
        <end position="196"/>
    </location>
</feature>
<keyword evidence="3 4" id="KW-0143">Chaperone</keyword>
<comment type="function">
    <text evidence="4">Involved in urease metallocenter assembly. Binds nickel. Probably functions as a nickel donor during metallocenter assembly.</text>
</comment>
<accession>A0ABT5N0V1</accession>
<name>A0ABT5N0V1_9BURK</name>
<feature type="compositionally biased region" description="Basic residues" evidence="5">
    <location>
        <begin position="154"/>
        <end position="165"/>
    </location>
</feature>
<keyword evidence="1 4" id="KW-0963">Cytoplasm</keyword>
<comment type="subcellular location">
    <subcellularLocation>
        <location evidence="4">Cytoplasm</location>
    </subcellularLocation>
</comment>
<feature type="compositionally biased region" description="Basic and acidic residues" evidence="5">
    <location>
        <begin position="265"/>
        <end position="290"/>
    </location>
</feature>
<dbReference type="InterPro" id="IPR004029">
    <property type="entry name" value="UreE_N"/>
</dbReference>
<feature type="region of interest" description="Disordered" evidence="5">
    <location>
        <begin position="257"/>
        <end position="290"/>
    </location>
</feature>